<dbReference type="Proteomes" id="UP000241587">
    <property type="component" value="Unassembled WGS sequence"/>
</dbReference>
<reference evidence="2 4" key="1">
    <citation type="submission" date="2018-02" db="EMBL/GenBank/DDBJ databases">
        <title>Fusarium culmorum secondary metabolites in fungal-bacterial-plant interactions.</title>
        <authorList>
            <person name="Schmidt R."/>
        </authorList>
    </citation>
    <scope>NUCLEOTIDE SEQUENCE [LARGE SCALE GENOMIC DNA]</scope>
    <source>
        <strain evidence="2 4">PV</strain>
    </source>
</reference>
<protein>
    <submittedName>
        <fullName evidence="2">Uncharacterized protein</fullName>
    </submittedName>
</protein>
<dbReference type="OrthoDB" id="5105900at2759"/>
<feature type="compositionally biased region" description="Polar residues" evidence="1">
    <location>
        <begin position="317"/>
        <end position="326"/>
    </location>
</feature>
<name>A0A2T4H2C9_FUSCU</name>
<evidence type="ECO:0000256" key="1">
    <source>
        <dbReference type="SAM" id="MobiDB-lite"/>
    </source>
</evidence>
<accession>A0A2T4H2C9</accession>
<evidence type="ECO:0000313" key="2">
    <source>
        <dbReference type="EMBL" id="PTD09961.1"/>
    </source>
</evidence>
<feature type="compositionally biased region" description="Basic and acidic residues" evidence="1">
    <location>
        <begin position="280"/>
        <end position="295"/>
    </location>
</feature>
<sequence length="337" mass="37614">MHNEGAAMHKERAAKQKAAFDAFGAKKAAERAAKATRKAGKAYIPGVEYNRKQAKANAETAAADRAKAEARARARLIVNERLESLMDEVIGQGTNGVVGAESVEANKETELRDDLSQQIRGTKTADWLKKTIIQFKRIKFARHKDKDFADATESQYNILWTDFVVKWHTMYYGLMGFLPVPYNQDRETLRHADLGTVAFTIDSTFDADLEELVAKIPQQGPDPIAMTSNELQNLFDDGITGVNQRSRSFGQPPTSVLNKMRENMAKEHSSTEQPDEEFLEDLRDDIAQWEIKDGVDESGEIPSDADITPQAGKPNDAMSSTKNNVPVNEKKGNRRKQ</sequence>
<evidence type="ECO:0000313" key="3">
    <source>
        <dbReference type="EMBL" id="QPC64486.1"/>
    </source>
</evidence>
<keyword evidence="4" id="KW-1185">Reference proteome</keyword>
<proteinExistence type="predicted"/>
<evidence type="ECO:0000313" key="4">
    <source>
        <dbReference type="Proteomes" id="UP000241587"/>
    </source>
</evidence>
<dbReference type="Proteomes" id="UP000663297">
    <property type="component" value="Chromosome 3"/>
</dbReference>
<gene>
    <name evidence="2" type="ORF">FCULG_00007739</name>
    <name evidence="3" type="ORF">HYE67_006717</name>
</gene>
<reference evidence="3" key="2">
    <citation type="submission" date="2020-11" db="EMBL/GenBank/DDBJ databases">
        <title>The chromosome-scale genome resource for two endophytic Fusarium species: F. culmorum and F. pseudograminearum.</title>
        <authorList>
            <person name="Yuan Z."/>
        </authorList>
    </citation>
    <scope>NUCLEOTIDE SEQUENCE</scope>
    <source>
        <strain evidence="3">Class2-1B</strain>
    </source>
</reference>
<dbReference type="EMBL" id="CP064749">
    <property type="protein sequence ID" value="QPC64486.1"/>
    <property type="molecule type" value="Genomic_DNA"/>
</dbReference>
<feature type="region of interest" description="Disordered" evidence="1">
    <location>
        <begin position="263"/>
        <end position="337"/>
    </location>
</feature>
<organism evidence="2 4">
    <name type="scientific">Fusarium culmorum</name>
    <dbReference type="NCBI Taxonomy" id="5516"/>
    <lineage>
        <taxon>Eukaryota</taxon>
        <taxon>Fungi</taxon>
        <taxon>Dikarya</taxon>
        <taxon>Ascomycota</taxon>
        <taxon>Pezizomycotina</taxon>
        <taxon>Sordariomycetes</taxon>
        <taxon>Hypocreomycetidae</taxon>
        <taxon>Hypocreales</taxon>
        <taxon>Nectriaceae</taxon>
        <taxon>Fusarium</taxon>
    </lineage>
</organism>
<dbReference type="EMBL" id="PVEM01000003">
    <property type="protein sequence ID" value="PTD09961.1"/>
    <property type="molecule type" value="Genomic_DNA"/>
</dbReference>
<dbReference type="AlphaFoldDB" id="A0A2T4H2C9"/>